<accession>A0AA36IAM4</accession>
<proteinExistence type="predicted"/>
<dbReference type="EMBL" id="CAUJNA010000995">
    <property type="protein sequence ID" value="CAJ1383200.1"/>
    <property type="molecule type" value="Genomic_DNA"/>
</dbReference>
<dbReference type="Proteomes" id="UP001178507">
    <property type="component" value="Unassembled WGS sequence"/>
</dbReference>
<evidence type="ECO:0000313" key="2">
    <source>
        <dbReference type="Proteomes" id="UP001178507"/>
    </source>
</evidence>
<gene>
    <name evidence="1" type="ORF">EVOR1521_LOCUS10380</name>
</gene>
<dbReference type="AlphaFoldDB" id="A0AA36IAM4"/>
<comment type="caution">
    <text evidence="1">The sequence shown here is derived from an EMBL/GenBank/DDBJ whole genome shotgun (WGS) entry which is preliminary data.</text>
</comment>
<protein>
    <submittedName>
        <fullName evidence="1">Uncharacterized protein</fullName>
    </submittedName>
</protein>
<organism evidence="1 2">
    <name type="scientific">Effrenium voratum</name>
    <dbReference type="NCBI Taxonomy" id="2562239"/>
    <lineage>
        <taxon>Eukaryota</taxon>
        <taxon>Sar</taxon>
        <taxon>Alveolata</taxon>
        <taxon>Dinophyceae</taxon>
        <taxon>Suessiales</taxon>
        <taxon>Symbiodiniaceae</taxon>
        <taxon>Effrenium</taxon>
    </lineage>
</organism>
<evidence type="ECO:0000313" key="1">
    <source>
        <dbReference type="EMBL" id="CAJ1383200.1"/>
    </source>
</evidence>
<keyword evidence="2" id="KW-1185">Reference proteome</keyword>
<reference evidence="1" key="1">
    <citation type="submission" date="2023-08" db="EMBL/GenBank/DDBJ databases">
        <authorList>
            <person name="Chen Y."/>
            <person name="Shah S."/>
            <person name="Dougan E. K."/>
            <person name="Thang M."/>
            <person name="Chan C."/>
        </authorList>
    </citation>
    <scope>NUCLEOTIDE SEQUENCE</scope>
</reference>
<sequence>MDLPPPPPAGAARPDRAGKPGKLQIAADFNEAHAENCECCQPQKSALPPGFWKDVGFEKVEGTESDLLQILQAEVEKRAEVMSPIERTGEVFGWKRAGEMAIEAGDPDGAGDCYARALAFGGVLGTIDGIEPFPAWYPRQEVDKICAEVLVKAAELELMVKRPEAAQKAAAWAARALQLDRANHAAQDVLQKAQAS</sequence>
<name>A0AA36IAM4_9DINO</name>